<dbReference type="Gene3D" id="3.10.10.10">
    <property type="entry name" value="HIV Type 1 Reverse Transcriptase, subunit A, domain 1"/>
    <property type="match status" value="1"/>
</dbReference>
<accession>A0AAW2INC5</accession>
<evidence type="ECO:0000313" key="1">
    <source>
        <dbReference type="EMBL" id="KAL0283288.1"/>
    </source>
</evidence>
<reference evidence="1" key="1">
    <citation type="submission" date="2020-06" db="EMBL/GenBank/DDBJ databases">
        <authorList>
            <person name="Li T."/>
            <person name="Hu X."/>
            <person name="Zhang T."/>
            <person name="Song X."/>
            <person name="Zhang H."/>
            <person name="Dai N."/>
            <person name="Sheng W."/>
            <person name="Hou X."/>
            <person name="Wei L."/>
        </authorList>
    </citation>
    <scope>NUCLEOTIDE SEQUENCE</scope>
    <source>
        <strain evidence="1">G01</strain>
        <tissue evidence="1">Leaf</tissue>
    </source>
</reference>
<dbReference type="PANTHER" id="PTHR24559:SF444">
    <property type="entry name" value="REVERSE TRANSCRIPTASE DOMAIN-CONTAINING PROTEIN"/>
    <property type="match status" value="1"/>
</dbReference>
<dbReference type="InterPro" id="IPR053134">
    <property type="entry name" value="RNA-dir_DNA_polymerase"/>
</dbReference>
<organism evidence="1">
    <name type="scientific">Sesamum angustifolium</name>
    <dbReference type="NCBI Taxonomy" id="2727405"/>
    <lineage>
        <taxon>Eukaryota</taxon>
        <taxon>Viridiplantae</taxon>
        <taxon>Streptophyta</taxon>
        <taxon>Embryophyta</taxon>
        <taxon>Tracheophyta</taxon>
        <taxon>Spermatophyta</taxon>
        <taxon>Magnoliopsida</taxon>
        <taxon>eudicotyledons</taxon>
        <taxon>Gunneridae</taxon>
        <taxon>Pentapetalae</taxon>
        <taxon>asterids</taxon>
        <taxon>lamiids</taxon>
        <taxon>Lamiales</taxon>
        <taxon>Pedaliaceae</taxon>
        <taxon>Sesamum</taxon>
    </lineage>
</organism>
<gene>
    <name evidence="1" type="ORF">Sangu_2900400</name>
</gene>
<sequence>MDSGSSADILFGEAYDEMHFLGIFWDSEVKKDVPVQPVEELLTIELIPSEVEKVIKIGSKVKDDVQEETPQDLEVIGPDVITYHLNIYPSVRPMKQKKWYFGLEKDKIIQVEVNKLLAAGHIQEIQFSEWLSNIVLIPKPKGKWRMCIDFRDLNKACPKDSYMLPRINQLVDSVTRCELLSMMVTSQGNHQIMLAPKHHKRVSFLPPMELYATWPCPSG</sequence>
<dbReference type="EMBL" id="JACGWK010001736">
    <property type="protein sequence ID" value="KAL0283288.1"/>
    <property type="molecule type" value="Genomic_DNA"/>
</dbReference>
<reference evidence="1" key="2">
    <citation type="journal article" date="2024" name="Plant">
        <title>Genomic evolution and insights into agronomic trait innovations of Sesamum species.</title>
        <authorList>
            <person name="Miao H."/>
            <person name="Wang L."/>
            <person name="Qu L."/>
            <person name="Liu H."/>
            <person name="Sun Y."/>
            <person name="Le M."/>
            <person name="Wang Q."/>
            <person name="Wei S."/>
            <person name="Zheng Y."/>
            <person name="Lin W."/>
            <person name="Duan Y."/>
            <person name="Cao H."/>
            <person name="Xiong S."/>
            <person name="Wang X."/>
            <person name="Wei L."/>
            <person name="Li C."/>
            <person name="Ma Q."/>
            <person name="Ju M."/>
            <person name="Zhao R."/>
            <person name="Li G."/>
            <person name="Mu C."/>
            <person name="Tian Q."/>
            <person name="Mei H."/>
            <person name="Zhang T."/>
            <person name="Gao T."/>
            <person name="Zhang H."/>
        </authorList>
    </citation>
    <scope>NUCLEOTIDE SEQUENCE</scope>
    <source>
        <strain evidence="1">G01</strain>
    </source>
</reference>
<dbReference type="AlphaFoldDB" id="A0AAW2INC5"/>
<dbReference type="PANTHER" id="PTHR24559">
    <property type="entry name" value="TRANSPOSON TY3-I GAG-POL POLYPROTEIN"/>
    <property type="match status" value="1"/>
</dbReference>
<dbReference type="InterPro" id="IPR043502">
    <property type="entry name" value="DNA/RNA_pol_sf"/>
</dbReference>
<dbReference type="SUPFAM" id="SSF56672">
    <property type="entry name" value="DNA/RNA polymerases"/>
    <property type="match status" value="1"/>
</dbReference>
<protein>
    <submittedName>
        <fullName evidence="1">Transposon Ty3-G Gag-Pol polyprotein</fullName>
    </submittedName>
</protein>
<name>A0AAW2INC5_9LAMI</name>
<comment type="caution">
    <text evidence="1">The sequence shown here is derived from an EMBL/GenBank/DDBJ whole genome shotgun (WGS) entry which is preliminary data.</text>
</comment>
<proteinExistence type="predicted"/>